<sequence length="168" mass="17898">MSSLSFVHALVRVPGYRQRATLPFRRTCTAAAPGGRLRLRAASDEGGEAGKNDKKQGGGGLFGGLGNLMDAMKKAQEFSKSAQALQEELKSIELEATSADGRVRVVITGQQVPVRVEIADDLIAEGNPAVSDAVTEAVKEAHKLSAERMKTQLGQLTQNFGLPQQPNQ</sequence>
<evidence type="ECO:0000256" key="1">
    <source>
        <dbReference type="ARBA" id="ARBA00023125"/>
    </source>
</evidence>
<dbReference type="PANTHER" id="PTHR33449:SF1">
    <property type="entry name" value="NUCLEOID-ASSOCIATED PROTEIN YBAB"/>
    <property type="match status" value="1"/>
</dbReference>
<organism evidence="3 4">
    <name type="scientific">Cyanidium caldarium</name>
    <name type="common">Red alga</name>
    <dbReference type="NCBI Taxonomy" id="2771"/>
    <lineage>
        <taxon>Eukaryota</taxon>
        <taxon>Rhodophyta</taxon>
        <taxon>Bangiophyceae</taxon>
        <taxon>Cyanidiales</taxon>
        <taxon>Cyanidiaceae</taxon>
        <taxon>Cyanidium</taxon>
    </lineage>
</organism>
<dbReference type="HAMAP" id="MF_00274">
    <property type="entry name" value="DNA_YbaB_EbfC"/>
    <property type="match status" value="1"/>
</dbReference>
<keyword evidence="1" id="KW-0238">DNA-binding</keyword>
<evidence type="ECO:0008006" key="5">
    <source>
        <dbReference type="Google" id="ProtNLM"/>
    </source>
</evidence>
<dbReference type="GO" id="GO:0003677">
    <property type="term" value="F:DNA binding"/>
    <property type="evidence" value="ECO:0007669"/>
    <property type="project" value="UniProtKB-KW"/>
</dbReference>
<dbReference type="SUPFAM" id="SSF82607">
    <property type="entry name" value="YbaB-like"/>
    <property type="match status" value="1"/>
</dbReference>
<dbReference type="Gene3D" id="3.30.1310.10">
    <property type="entry name" value="Nucleoid-associated protein YbaB-like domain"/>
    <property type="match status" value="1"/>
</dbReference>
<gene>
    <name evidence="3" type="ORF">CDCA_CDCA01G0097</name>
</gene>
<dbReference type="AlphaFoldDB" id="A0AAV9INZ4"/>
<name>A0AAV9INZ4_CYACA</name>
<keyword evidence="2" id="KW-0175">Coiled coil</keyword>
<accession>A0AAV9INZ4</accession>
<evidence type="ECO:0000313" key="3">
    <source>
        <dbReference type="EMBL" id="KAK4534072.1"/>
    </source>
</evidence>
<dbReference type="Pfam" id="PF02575">
    <property type="entry name" value="YbaB_DNA_bd"/>
    <property type="match status" value="1"/>
</dbReference>
<keyword evidence="4" id="KW-1185">Reference proteome</keyword>
<protein>
    <recommendedName>
        <fullName evidence="5">Nucleoid-associated protein</fullName>
    </recommendedName>
</protein>
<dbReference type="InterPro" id="IPR004401">
    <property type="entry name" value="YbaB/EbfC"/>
</dbReference>
<dbReference type="EMBL" id="JANCYW010000001">
    <property type="protein sequence ID" value="KAK4534072.1"/>
    <property type="molecule type" value="Genomic_DNA"/>
</dbReference>
<feature type="coiled-coil region" evidence="2">
    <location>
        <begin position="68"/>
        <end position="102"/>
    </location>
</feature>
<dbReference type="InterPro" id="IPR036894">
    <property type="entry name" value="YbaB-like_sf"/>
</dbReference>
<evidence type="ECO:0000313" key="4">
    <source>
        <dbReference type="Proteomes" id="UP001301350"/>
    </source>
</evidence>
<evidence type="ECO:0000256" key="2">
    <source>
        <dbReference type="SAM" id="Coils"/>
    </source>
</evidence>
<comment type="caution">
    <text evidence="3">The sequence shown here is derived from an EMBL/GenBank/DDBJ whole genome shotgun (WGS) entry which is preliminary data.</text>
</comment>
<dbReference type="PANTHER" id="PTHR33449">
    <property type="entry name" value="NUCLEOID-ASSOCIATED PROTEIN YBAB"/>
    <property type="match status" value="1"/>
</dbReference>
<dbReference type="Proteomes" id="UP001301350">
    <property type="component" value="Unassembled WGS sequence"/>
</dbReference>
<dbReference type="NCBIfam" id="TIGR00103">
    <property type="entry name" value="DNA_YbaB_EbfC"/>
    <property type="match status" value="1"/>
</dbReference>
<proteinExistence type="inferred from homology"/>
<reference evidence="3 4" key="1">
    <citation type="submission" date="2022-07" db="EMBL/GenBank/DDBJ databases">
        <title>Genome-wide signatures of adaptation to extreme environments.</title>
        <authorList>
            <person name="Cho C.H."/>
            <person name="Yoon H.S."/>
        </authorList>
    </citation>
    <scope>NUCLEOTIDE SEQUENCE [LARGE SCALE GENOMIC DNA]</scope>
    <source>
        <strain evidence="3 4">DBV 063 E5</strain>
    </source>
</reference>